<accession>A0ACC1XZJ1</accession>
<evidence type="ECO:0000313" key="1">
    <source>
        <dbReference type="EMBL" id="KAJ4716149.1"/>
    </source>
</evidence>
<comment type="caution">
    <text evidence="1">The sequence shown here is derived from an EMBL/GenBank/DDBJ whole genome shotgun (WGS) entry which is preliminary data.</text>
</comment>
<proteinExistence type="predicted"/>
<organism evidence="1 2">
    <name type="scientific">Melia azedarach</name>
    <name type="common">Chinaberry tree</name>
    <dbReference type="NCBI Taxonomy" id="155640"/>
    <lineage>
        <taxon>Eukaryota</taxon>
        <taxon>Viridiplantae</taxon>
        <taxon>Streptophyta</taxon>
        <taxon>Embryophyta</taxon>
        <taxon>Tracheophyta</taxon>
        <taxon>Spermatophyta</taxon>
        <taxon>Magnoliopsida</taxon>
        <taxon>eudicotyledons</taxon>
        <taxon>Gunneridae</taxon>
        <taxon>Pentapetalae</taxon>
        <taxon>rosids</taxon>
        <taxon>malvids</taxon>
        <taxon>Sapindales</taxon>
        <taxon>Meliaceae</taxon>
        <taxon>Melia</taxon>
    </lineage>
</organism>
<evidence type="ECO:0000313" key="2">
    <source>
        <dbReference type="Proteomes" id="UP001164539"/>
    </source>
</evidence>
<dbReference type="EMBL" id="CM051399">
    <property type="protein sequence ID" value="KAJ4716149.1"/>
    <property type="molecule type" value="Genomic_DNA"/>
</dbReference>
<dbReference type="Proteomes" id="UP001164539">
    <property type="component" value="Chromosome 6"/>
</dbReference>
<protein>
    <submittedName>
        <fullName evidence="1">Beta-1,4-xylosidase</fullName>
    </submittedName>
</protein>
<name>A0ACC1XZJ1_MELAZ</name>
<reference evidence="1 2" key="1">
    <citation type="journal article" date="2023" name="Science">
        <title>Complex scaffold remodeling in plant triterpene biosynthesis.</title>
        <authorList>
            <person name="De La Pena R."/>
            <person name="Hodgson H."/>
            <person name="Liu J.C."/>
            <person name="Stephenson M.J."/>
            <person name="Martin A.C."/>
            <person name="Owen C."/>
            <person name="Harkess A."/>
            <person name="Leebens-Mack J."/>
            <person name="Jimenez L.E."/>
            <person name="Osbourn A."/>
            <person name="Sattely E.S."/>
        </authorList>
    </citation>
    <scope>NUCLEOTIDE SEQUENCE [LARGE SCALE GENOMIC DNA]</scope>
    <source>
        <strain evidence="2">cv. JPN11</strain>
        <tissue evidence="1">Leaf</tissue>
    </source>
</reference>
<keyword evidence="2" id="KW-1185">Reference proteome</keyword>
<gene>
    <name evidence="1" type="ORF">OWV82_011209</name>
</gene>
<sequence length="109" mass="12258">MEGLIPYLIHAMKKQRPQQSYRSFSVGSSRSYQLLNGGESFEGSSHRRTRSDFQPSIMDLVEQRSGIEYMHSGNVNRGALNPSSLATGSGSYPQQMNKEANINFSNLRR</sequence>